<evidence type="ECO:0000313" key="1">
    <source>
        <dbReference type="EMBL" id="RDS59671.1"/>
    </source>
</evidence>
<name>A0ABX9I4Q5_9LACO</name>
<dbReference type="Proteomes" id="UP000254492">
    <property type="component" value="Unassembled WGS sequence"/>
</dbReference>
<sequence length="135" mass="15554">MIDILDYLLYLCRSLGINYKISDELDSSIPDISVPSQRKIIINANYGTNVEVAFRLAHEISHVMLGNYEENCIYQFSIGTRRVSEREANENAVKILGKFVYADTPVEYRNYVNFMNEFGLPSSFEPMVEDIIKEI</sequence>
<accession>A0ABX9I4Q5</accession>
<dbReference type="EMBL" id="QRAY01000007">
    <property type="protein sequence ID" value="RDS59671.1"/>
    <property type="molecule type" value="Genomic_DNA"/>
</dbReference>
<reference evidence="1 2" key="1">
    <citation type="submission" date="2018-07" db="EMBL/GenBank/DDBJ databases">
        <title>Genome-based reclassification of Weissella jogaejeotgali as Weissella thailandensis.</title>
        <authorList>
            <person name="Chun J."/>
            <person name="Kim B.-Y."/>
            <person name="Kwak M.-J."/>
        </authorList>
    </citation>
    <scope>NUCLEOTIDE SEQUENCE [LARGE SCALE GENOMIC DNA]</scope>
    <source>
        <strain evidence="1 2">KCTC 3751</strain>
    </source>
</reference>
<proteinExistence type="predicted"/>
<dbReference type="RefSeq" id="WP_115470968.1">
    <property type="nucleotide sequence ID" value="NZ_BJEC01000027.1"/>
</dbReference>
<dbReference type="Gene3D" id="1.10.10.2910">
    <property type="match status" value="1"/>
</dbReference>
<gene>
    <name evidence="1" type="ORF">DWV05_04920</name>
</gene>
<keyword evidence="2" id="KW-1185">Reference proteome</keyword>
<comment type="caution">
    <text evidence="1">The sequence shown here is derived from an EMBL/GenBank/DDBJ whole genome shotgun (WGS) entry which is preliminary data.</text>
</comment>
<evidence type="ECO:0000313" key="2">
    <source>
        <dbReference type="Proteomes" id="UP000254492"/>
    </source>
</evidence>
<protein>
    <submittedName>
        <fullName evidence="1">ImmA/IrrE family metallo-endopeptidase</fullName>
    </submittedName>
</protein>
<organism evidence="1 2">
    <name type="scientific">Weissella thailandensis</name>
    <dbReference type="NCBI Taxonomy" id="89061"/>
    <lineage>
        <taxon>Bacteria</taxon>
        <taxon>Bacillati</taxon>
        <taxon>Bacillota</taxon>
        <taxon>Bacilli</taxon>
        <taxon>Lactobacillales</taxon>
        <taxon>Lactobacillaceae</taxon>
        <taxon>Weissella</taxon>
    </lineage>
</organism>